<reference evidence="1 2" key="1">
    <citation type="submission" date="2024-01" db="EMBL/GenBank/DDBJ databases">
        <title>The genomes of 5 underutilized Papilionoideae crops provide insights into root nodulation and disease resistanc.</title>
        <authorList>
            <person name="Jiang F."/>
        </authorList>
    </citation>
    <scope>NUCLEOTIDE SEQUENCE [LARGE SCALE GENOMIC DNA]</scope>
    <source>
        <strain evidence="1">DUOXIRENSHENG_FW03</strain>
        <tissue evidence="1">Leaves</tissue>
    </source>
</reference>
<comment type="caution">
    <text evidence="1">The sequence shown here is derived from an EMBL/GenBank/DDBJ whole genome shotgun (WGS) entry which is preliminary data.</text>
</comment>
<protein>
    <submittedName>
        <fullName evidence="1">Uncharacterized protein</fullName>
    </submittedName>
</protein>
<dbReference type="AlphaFoldDB" id="A0AAN9SC23"/>
<evidence type="ECO:0000313" key="1">
    <source>
        <dbReference type="EMBL" id="KAK7392940.1"/>
    </source>
</evidence>
<proteinExistence type="predicted"/>
<dbReference type="EMBL" id="JAYMYS010000005">
    <property type="protein sequence ID" value="KAK7392940.1"/>
    <property type="molecule type" value="Genomic_DNA"/>
</dbReference>
<organism evidence="1 2">
    <name type="scientific">Psophocarpus tetragonolobus</name>
    <name type="common">Winged bean</name>
    <name type="synonym">Dolichos tetragonolobus</name>
    <dbReference type="NCBI Taxonomy" id="3891"/>
    <lineage>
        <taxon>Eukaryota</taxon>
        <taxon>Viridiplantae</taxon>
        <taxon>Streptophyta</taxon>
        <taxon>Embryophyta</taxon>
        <taxon>Tracheophyta</taxon>
        <taxon>Spermatophyta</taxon>
        <taxon>Magnoliopsida</taxon>
        <taxon>eudicotyledons</taxon>
        <taxon>Gunneridae</taxon>
        <taxon>Pentapetalae</taxon>
        <taxon>rosids</taxon>
        <taxon>fabids</taxon>
        <taxon>Fabales</taxon>
        <taxon>Fabaceae</taxon>
        <taxon>Papilionoideae</taxon>
        <taxon>50 kb inversion clade</taxon>
        <taxon>NPAAA clade</taxon>
        <taxon>indigoferoid/millettioid clade</taxon>
        <taxon>Phaseoleae</taxon>
        <taxon>Psophocarpus</taxon>
    </lineage>
</organism>
<accession>A0AAN9SC23</accession>
<evidence type="ECO:0000313" key="2">
    <source>
        <dbReference type="Proteomes" id="UP001386955"/>
    </source>
</evidence>
<gene>
    <name evidence="1" type="ORF">VNO78_21390</name>
</gene>
<keyword evidence="2" id="KW-1185">Reference proteome</keyword>
<dbReference type="Proteomes" id="UP001386955">
    <property type="component" value="Unassembled WGS sequence"/>
</dbReference>
<sequence>MWIVPKMFIVRPEVRPNRAEGSRWEPTMCLGRMWDNKSRSTRGMGRRGLWWWPKLKLLKCLRRDYGWQRAPSDVPKHMHTPDNQIDSTRLDYKPMIRTSFESSKERRQKNKERLRETGLCCECNSEMVGVRKNIDAEAGQTSEYPRFYIYQMFPNDIPTISKVIEILEGNMNSLEFPPKPVLSFPARSMSEFISSSFQSG</sequence>
<name>A0AAN9SC23_PSOTE</name>